<gene>
    <name evidence="3" type="ORF">PV09_09253</name>
</gene>
<feature type="coiled-coil region" evidence="1">
    <location>
        <begin position="77"/>
        <end position="133"/>
    </location>
</feature>
<dbReference type="AlphaFoldDB" id="A0A0D1ZX73"/>
<evidence type="ECO:0000256" key="1">
    <source>
        <dbReference type="SAM" id="Coils"/>
    </source>
</evidence>
<evidence type="ECO:0000313" key="4">
    <source>
        <dbReference type="Proteomes" id="UP000053259"/>
    </source>
</evidence>
<dbReference type="VEuPathDB" id="FungiDB:PV09_09253"/>
<reference evidence="3 4" key="1">
    <citation type="submission" date="2015-01" db="EMBL/GenBank/DDBJ databases">
        <title>The Genome Sequence of Ochroconis gallopava CBS43764.</title>
        <authorList>
            <consortium name="The Broad Institute Genomics Platform"/>
            <person name="Cuomo C."/>
            <person name="de Hoog S."/>
            <person name="Gorbushina A."/>
            <person name="Stielow B."/>
            <person name="Teixiera M."/>
            <person name="Abouelleil A."/>
            <person name="Chapman S.B."/>
            <person name="Priest M."/>
            <person name="Young S.K."/>
            <person name="Wortman J."/>
            <person name="Nusbaum C."/>
            <person name="Birren B."/>
        </authorList>
    </citation>
    <scope>NUCLEOTIDE SEQUENCE [LARGE SCALE GENOMIC DNA]</scope>
    <source>
        <strain evidence="3 4">CBS 43764</strain>
    </source>
</reference>
<name>A0A0D1ZX73_9PEZI</name>
<dbReference type="Proteomes" id="UP000053259">
    <property type="component" value="Unassembled WGS sequence"/>
</dbReference>
<keyword evidence="4" id="KW-1185">Reference proteome</keyword>
<evidence type="ECO:0000313" key="3">
    <source>
        <dbReference type="EMBL" id="KIV99027.1"/>
    </source>
</evidence>
<dbReference type="OrthoDB" id="3873085at2759"/>
<sequence length="178" mass="19736">MASTPSLRRKRPFSEIESLGDTEIQACFDCFKNSRTCVVMSSSKGTRCASCTRKGISCVGQSWESLDKTREKTKSAINEDLKRLEKVSAELAEIQSRLSRNRVLLEFAEKRAKEKAICLMEELEQEEEEERARNGGLTDGELRELADNLAVSTQAVGNQEVSNVSDSHDGIAITQADS</sequence>
<feature type="region of interest" description="Disordered" evidence="2">
    <location>
        <begin position="157"/>
        <end position="178"/>
    </location>
</feature>
<dbReference type="InParanoid" id="A0A0D1ZX73"/>
<protein>
    <recommendedName>
        <fullName evidence="5">Zn(2)-C6 fungal-type domain-containing protein</fullName>
    </recommendedName>
</protein>
<accession>A0A0D1ZX73</accession>
<evidence type="ECO:0008006" key="5">
    <source>
        <dbReference type="Google" id="ProtNLM"/>
    </source>
</evidence>
<keyword evidence="1" id="KW-0175">Coiled coil</keyword>
<proteinExistence type="predicted"/>
<dbReference type="HOGENOM" id="CLU_129463_0_0_1"/>
<organism evidence="3 4">
    <name type="scientific">Verruconis gallopava</name>
    <dbReference type="NCBI Taxonomy" id="253628"/>
    <lineage>
        <taxon>Eukaryota</taxon>
        <taxon>Fungi</taxon>
        <taxon>Dikarya</taxon>
        <taxon>Ascomycota</taxon>
        <taxon>Pezizomycotina</taxon>
        <taxon>Dothideomycetes</taxon>
        <taxon>Pleosporomycetidae</taxon>
        <taxon>Venturiales</taxon>
        <taxon>Sympoventuriaceae</taxon>
        <taxon>Verruconis</taxon>
    </lineage>
</organism>
<evidence type="ECO:0000256" key="2">
    <source>
        <dbReference type="SAM" id="MobiDB-lite"/>
    </source>
</evidence>
<dbReference type="EMBL" id="KN847587">
    <property type="protein sequence ID" value="KIV99027.1"/>
    <property type="molecule type" value="Genomic_DNA"/>
</dbReference>
<dbReference type="RefSeq" id="XP_016208897.1">
    <property type="nucleotide sequence ID" value="XM_016363283.1"/>
</dbReference>
<dbReference type="GeneID" id="27317226"/>